<gene>
    <name evidence="1" type="ORF">MNBD_GAMMA16-1258</name>
</gene>
<dbReference type="EMBL" id="UOFO01000130">
    <property type="protein sequence ID" value="VAW87747.1"/>
    <property type="molecule type" value="Genomic_DNA"/>
</dbReference>
<evidence type="ECO:0000313" key="1">
    <source>
        <dbReference type="EMBL" id="VAW87747.1"/>
    </source>
</evidence>
<proteinExistence type="predicted"/>
<sequence>MQTALHRQQPLNRLNWWSNKFLKTPIFVAQVELSEPWGAADLIQKNQGGSINKTTLLCLKNRQARREKSSLLIVNKRRNAAWYFFSYNSKVP</sequence>
<reference evidence="1" key="1">
    <citation type="submission" date="2018-06" db="EMBL/GenBank/DDBJ databases">
        <authorList>
            <person name="Zhirakovskaya E."/>
        </authorList>
    </citation>
    <scope>NUCLEOTIDE SEQUENCE</scope>
</reference>
<dbReference type="AlphaFoldDB" id="A0A3B0ZKC2"/>
<protein>
    <submittedName>
        <fullName evidence="1">Uncharacterized protein</fullName>
    </submittedName>
</protein>
<organism evidence="1">
    <name type="scientific">hydrothermal vent metagenome</name>
    <dbReference type="NCBI Taxonomy" id="652676"/>
    <lineage>
        <taxon>unclassified sequences</taxon>
        <taxon>metagenomes</taxon>
        <taxon>ecological metagenomes</taxon>
    </lineage>
</organism>
<name>A0A3B0ZKC2_9ZZZZ</name>
<accession>A0A3B0ZKC2</accession>